<dbReference type="RefSeq" id="WP_150012855.1">
    <property type="nucleotide sequence ID" value="NZ_VWSG01000007.1"/>
</dbReference>
<gene>
    <name evidence="1" type="ORF">F0460_10175</name>
</gene>
<dbReference type="EMBL" id="VWSG01000007">
    <property type="protein sequence ID" value="KAA5534035.1"/>
    <property type="molecule type" value="Genomic_DNA"/>
</dbReference>
<comment type="caution">
    <text evidence="1">The sequence shown here is derived from an EMBL/GenBank/DDBJ whole genome shotgun (WGS) entry which is preliminary data.</text>
</comment>
<sequence length="133" mass="15574">MKTEGEIYFVIKTENPDIDIDIFNQYLSIKPTTFDKMFVKGIIPKCTSWIYSSGKLINADYSLEIEKLISKLIDRRKEFINLQNFYPEFQFSIQIVIYLGTDNPALHFNLNILNFLNNINTEIDCDIYNSLAK</sequence>
<dbReference type="InterPro" id="IPR025459">
    <property type="entry name" value="DUF4279"/>
</dbReference>
<organism evidence="1 2">
    <name type="scientific">Paenimyroides baculatum</name>
    <dbReference type="NCBI Taxonomy" id="2608000"/>
    <lineage>
        <taxon>Bacteria</taxon>
        <taxon>Pseudomonadati</taxon>
        <taxon>Bacteroidota</taxon>
        <taxon>Flavobacteriia</taxon>
        <taxon>Flavobacteriales</taxon>
        <taxon>Flavobacteriaceae</taxon>
        <taxon>Paenimyroides</taxon>
    </lineage>
</organism>
<reference evidence="1 2" key="1">
    <citation type="submission" date="2019-09" db="EMBL/GenBank/DDBJ databases">
        <title>Genome sequence and assembly of Flavobacterium sp.</title>
        <authorList>
            <person name="Chhetri G."/>
        </authorList>
    </citation>
    <scope>NUCLEOTIDE SEQUENCE [LARGE SCALE GENOMIC DNA]</scope>
    <source>
        <strain evidence="1 2">SNL9</strain>
    </source>
</reference>
<protein>
    <submittedName>
        <fullName evidence="1">DUF4279 domain-containing protein</fullName>
    </submittedName>
</protein>
<dbReference type="Proteomes" id="UP000325141">
    <property type="component" value="Unassembled WGS sequence"/>
</dbReference>
<name>A0A5M6CL40_9FLAO</name>
<accession>A0A5M6CL40</accession>
<keyword evidence="2" id="KW-1185">Reference proteome</keyword>
<proteinExistence type="predicted"/>
<evidence type="ECO:0000313" key="1">
    <source>
        <dbReference type="EMBL" id="KAA5534035.1"/>
    </source>
</evidence>
<dbReference type="Pfam" id="PF14106">
    <property type="entry name" value="DUF4279"/>
    <property type="match status" value="1"/>
</dbReference>
<dbReference type="AlphaFoldDB" id="A0A5M6CL40"/>
<evidence type="ECO:0000313" key="2">
    <source>
        <dbReference type="Proteomes" id="UP000325141"/>
    </source>
</evidence>